<keyword evidence="3" id="KW-1185">Reference proteome</keyword>
<dbReference type="InterPro" id="IPR002921">
    <property type="entry name" value="Fungal_lipase-type"/>
</dbReference>
<dbReference type="EMBL" id="MU128947">
    <property type="protein sequence ID" value="KAF9515682.1"/>
    <property type="molecule type" value="Genomic_DNA"/>
</dbReference>
<gene>
    <name evidence="2" type="ORF">BS47DRAFT_1391345</name>
</gene>
<reference evidence="2" key="1">
    <citation type="journal article" date="2020" name="Nat. Commun.">
        <title>Large-scale genome sequencing of mycorrhizal fungi provides insights into the early evolution of symbiotic traits.</title>
        <authorList>
            <person name="Miyauchi S."/>
            <person name="Kiss E."/>
            <person name="Kuo A."/>
            <person name="Drula E."/>
            <person name="Kohler A."/>
            <person name="Sanchez-Garcia M."/>
            <person name="Morin E."/>
            <person name="Andreopoulos B."/>
            <person name="Barry K.W."/>
            <person name="Bonito G."/>
            <person name="Buee M."/>
            <person name="Carver A."/>
            <person name="Chen C."/>
            <person name="Cichocki N."/>
            <person name="Clum A."/>
            <person name="Culley D."/>
            <person name="Crous P.W."/>
            <person name="Fauchery L."/>
            <person name="Girlanda M."/>
            <person name="Hayes R.D."/>
            <person name="Keri Z."/>
            <person name="LaButti K."/>
            <person name="Lipzen A."/>
            <person name="Lombard V."/>
            <person name="Magnuson J."/>
            <person name="Maillard F."/>
            <person name="Murat C."/>
            <person name="Nolan M."/>
            <person name="Ohm R.A."/>
            <person name="Pangilinan J."/>
            <person name="Pereira M.F."/>
            <person name="Perotto S."/>
            <person name="Peter M."/>
            <person name="Pfister S."/>
            <person name="Riley R."/>
            <person name="Sitrit Y."/>
            <person name="Stielow J.B."/>
            <person name="Szollosi G."/>
            <person name="Zifcakova L."/>
            <person name="Stursova M."/>
            <person name="Spatafora J.W."/>
            <person name="Tedersoo L."/>
            <person name="Vaario L.M."/>
            <person name="Yamada A."/>
            <person name="Yan M."/>
            <person name="Wang P."/>
            <person name="Xu J."/>
            <person name="Bruns T."/>
            <person name="Baldrian P."/>
            <person name="Vilgalys R."/>
            <person name="Dunand C."/>
            <person name="Henrissat B."/>
            <person name="Grigoriev I.V."/>
            <person name="Hibbett D."/>
            <person name="Nagy L.G."/>
            <person name="Martin F.M."/>
        </authorList>
    </citation>
    <scope>NUCLEOTIDE SEQUENCE</scope>
    <source>
        <strain evidence="2">UP504</strain>
    </source>
</reference>
<dbReference type="OrthoDB" id="426718at2759"/>
<name>A0A9P6B1E5_9AGAM</name>
<comment type="caution">
    <text evidence="2">The sequence shown here is derived from an EMBL/GenBank/DDBJ whole genome shotgun (WGS) entry which is preliminary data.</text>
</comment>
<dbReference type="InterPro" id="IPR029058">
    <property type="entry name" value="AB_hydrolase_fold"/>
</dbReference>
<organism evidence="2 3">
    <name type="scientific">Hydnum rufescens UP504</name>
    <dbReference type="NCBI Taxonomy" id="1448309"/>
    <lineage>
        <taxon>Eukaryota</taxon>
        <taxon>Fungi</taxon>
        <taxon>Dikarya</taxon>
        <taxon>Basidiomycota</taxon>
        <taxon>Agaricomycotina</taxon>
        <taxon>Agaricomycetes</taxon>
        <taxon>Cantharellales</taxon>
        <taxon>Hydnaceae</taxon>
        <taxon>Hydnum</taxon>
    </lineage>
</organism>
<evidence type="ECO:0000313" key="2">
    <source>
        <dbReference type="EMBL" id="KAF9515682.1"/>
    </source>
</evidence>
<accession>A0A9P6B1E5</accession>
<protein>
    <recommendedName>
        <fullName evidence="1">Fungal lipase-type domain-containing protein</fullName>
    </recommendedName>
</protein>
<evidence type="ECO:0000259" key="1">
    <source>
        <dbReference type="Pfam" id="PF01764"/>
    </source>
</evidence>
<dbReference type="Proteomes" id="UP000886523">
    <property type="component" value="Unassembled WGS sequence"/>
</dbReference>
<feature type="domain" description="Fungal lipase-type" evidence="1">
    <location>
        <begin position="256"/>
        <end position="391"/>
    </location>
</feature>
<dbReference type="SUPFAM" id="SSF53474">
    <property type="entry name" value="alpha/beta-Hydrolases"/>
    <property type="match status" value="1"/>
</dbReference>
<sequence>MSAAPPPLQATPNGSAPAEPAVYDERYEEEIHTALQKIRERGIQYPSPGFLLHFLLNIPLVRKTGGIFRGSMALGRRSSYRTWDFIVKAPNRIELTPESEESESTGVGDWLADVLVAFGGTVVLPFVLVLCLVAQFPPLTWTYHAWSALFGGDLGLINSSNPNLFKSLTPTQAQYGKDALGLSPSIDPDGRARTLIDFPSIISLQIASVIYEHSNDAIHSEVLVAQTSLAASLPSWNLLVMLLSADFAGNFTSSTGAVEFGKWLSDLDANMVHCEHIPGFRWVHKGFKERVFPNRGRRPSDHEQHPYKTISKSVQALVAHLSERRGGEKINVWFTGHSLMRCATATLIYSRMLMKPEEVGENGILRDAYLFGAPVVADPESVDAFNNKMFEKAPRTYDVENNIE</sequence>
<evidence type="ECO:0000313" key="3">
    <source>
        <dbReference type="Proteomes" id="UP000886523"/>
    </source>
</evidence>
<dbReference type="AlphaFoldDB" id="A0A9P6B1E5"/>
<dbReference type="Pfam" id="PF01764">
    <property type="entry name" value="Lipase_3"/>
    <property type="match status" value="1"/>
</dbReference>
<dbReference type="Gene3D" id="3.40.50.1820">
    <property type="entry name" value="alpha/beta hydrolase"/>
    <property type="match status" value="1"/>
</dbReference>
<proteinExistence type="predicted"/>
<dbReference type="GO" id="GO:0006629">
    <property type="term" value="P:lipid metabolic process"/>
    <property type="evidence" value="ECO:0007669"/>
    <property type="project" value="InterPro"/>
</dbReference>